<evidence type="ECO:0000256" key="2">
    <source>
        <dbReference type="ARBA" id="ARBA00022448"/>
    </source>
</evidence>
<evidence type="ECO:0000256" key="10">
    <source>
        <dbReference type="SAM" id="Coils"/>
    </source>
</evidence>
<dbReference type="Gene3D" id="6.10.140.1330">
    <property type="match status" value="1"/>
</dbReference>
<accession>A0A849HDR7</accession>
<comment type="subcellular location">
    <subcellularLocation>
        <location evidence="1">Cell membrane</location>
        <topology evidence="1">Multi-pass membrane protein</topology>
    </subcellularLocation>
</comment>
<dbReference type="GO" id="GO:0005886">
    <property type="term" value="C:plasma membrane"/>
    <property type="evidence" value="ECO:0007669"/>
    <property type="project" value="UniProtKB-SubCell"/>
</dbReference>
<evidence type="ECO:0000256" key="8">
    <source>
        <dbReference type="ARBA" id="ARBA00023136"/>
    </source>
</evidence>
<feature type="transmembrane region" description="Helical" evidence="11">
    <location>
        <begin position="301"/>
        <end position="326"/>
    </location>
</feature>
<dbReference type="PANTHER" id="PTHR10110:SF86">
    <property type="entry name" value="SODIUM_HYDROGEN EXCHANGER 7"/>
    <property type="match status" value="1"/>
</dbReference>
<keyword evidence="10" id="KW-0175">Coiled coil</keyword>
<feature type="domain" description="Cation/H+ exchanger transmembrane" evidence="12">
    <location>
        <begin position="13"/>
        <end position="448"/>
    </location>
</feature>
<dbReference type="InterPro" id="IPR006153">
    <property type="entry name" value="Cation/H_exchanger_TM"/>
</dbReference>
<reference evidence="13 14" key="1">
    <citation type="submission" date="2020-04" db="EMBL/GenBank/DDBJ databases">
        <title>Knoellia sp. isolate from air conditioner.</title>
        <authorList>
            <person name="Chea S."/>
            <person name="Kim D.-U."/>
        </authorList>
    </citation>
    <scope>NUCLEOTIDE SEQUENCE [LARGE SCALE GENOMIC DNA]</scope>
    <source>
        <strain evidence="13 14">DB2414S</strain>
    </source>
</reference>
<feature type="transmembrane region" description="Helical" evidence="11">
    <location>
        <begin position="231"/>
        <end position="251"/>
    </location>
</feature>
<evidence type="ECO:0000313" key="14">
    <source>
        <dbReference type="Proteomes" id="UP000588586"/>
    </source>
</evidence>
<feature type="transmembrane region" description="Helical" evidence="11">
    <location>
        <begin position="179"/>
        <end position="200"/>
    </location>
</feature>
<evidence type="ECO:0000256" key="5">
    <source>
        <dbReference type="ARBA" id="ARBA00022989"/>
    </source>
</evidence>
<evidence type="ECO:0000256" key="4">
    <source>
        <dbReference type="ARBA" id="ARBA00022692"/>
    </source>
</evidence>
<keyword evidence="5 11" id="KW-1133">Transmembrane helix</keyword>
<evidence type="ECO:0000256" key="6">
    <source>
        <dbReference type="ARBA" id="ARBA00023053"/>
    </source>
</evidence>
<dbReference type="GO" id="GO:0051453">
    <property type="term" value="P:regulation of intracellular pH"/>
    <property type="evidence" value="ECO:0007669"/>
    <property type="project" value="TreeGrafter"/>
</dbReference>
<evidence type="ECO:0000256" key="1">
    <source>
        <dbReference type="ARBA" id="ARBA00004651"/>
    </source>
</evidence>
<feature type="transmembrane region" description="Helical" evidence="11">
    <location>
        <begin position="424"/>
        <end position="447"/>
    </location>
</feature>
<evidence type="ECO:0000313" key="13">
    <source>
        <dbReference type="EMBL" id="NNM45249.1"/>
    </source>
</evidence>
<feature type="transmembrane region" description="Helical" evidence="11">
    <location>
        <begin position="81"/>
        <end position="104"/>
    </location>
</feature>
<keyword evidence="14" id="KW-1185">Reference proteome</keyword>
<feature type="transmembrane region" description="Helical" evidence="11">
    <location>
        <begin position="27"/>
        <end position="46"/>
    </location>
</feature>
<name>A0A849HDR7_9MICO</name>
<evidence type="ECO:0000256" key="9">
    <source>
        <dbReference type="ARBA" id="ARBA00023201"/>
    </source>
</evidence>
<feature type="transmembrane region" description="Helical" evidence="11">
    <location>
        <begin position="110"/>
        <end position="131"/>
    </location>
</feature>
<evidence type="ECO:0000256" key="7">
    <source>
        <dbReference type="ARBA" id="ARBA00023065"/>
    </source>
</evidence>
<sequence length="573" mass="61640">MHQLLLVGGLGLAVVIAATVFSRRTGIAAPLLLVALGIAAASTPWVPDIEVEPELVLTGVLPPLLYSSSLRLPVIDLRRNLGMITWLSVVIVIVSAFAVGAAVHLCFPQIPFPLAVALGAVVSPTDAVAATSIGKRLGLPNRLMTVLEGESLVNDASALVLLRVSLAALAGSFSLGQAVLDFAVAVVGAVVVGLAVAWVTILVRQRLADPVLTTLISFAVPFLAFAPAEAIGASGVLAVVVAGIVTGHVGPRRFPARDRQAQAIHWATISFALESGVFLLMGLELPTLLEAARDESTLGSVLAIAAVALLVTIVVRVIGVFAPVLVERRVQPERTERVRARLAELENRLDAYQEAYEPQSDEAERRLTHFERRLARGTADVEFQESHPITRRGGVVLAWSGMRGVVTLAAAQTIPIDTEHRATLVLVAFVVALVTLVGFGGSLPWLIRRLDFPEVTPDQRRDEFTALMRTMLTDASAQLGPLDKMTVDGQPIDSQVVQRVNEQFVPVLLGRLRGDVQPRPGVREQLVIIQRRYVDALREALNDERSIGAYRSETYAAAQAILDREEQRLDPQR</sequence>
<keyword evidence="7" id="KW-0406">Ion transport</keyword>
<evidence type="ECO:0000256" key="11">
    <source>
        <dbReference type="SAM" id="Phobius"/>
    </source>
</evidence>
<keyword evidence="3" id="KW-1003">Cell membrane</keyword>
<keyword evidence="9" id="KW-0739">Sodium transport</keyword>
<protein>
    <submittedName>
        <fullName evidence="13">Sodium:proton antiporter</fullName>
    </submittedName>
</protein>
<dbReference type="EMBL" id="JABEPQ010000001">
    <property type="protein sequence ID" value="NNM45249.1"/>
    <property type="molecule type" value="Genomic_DNA"/>
</dbReference>
<keyword evidence="2" id="KW-0813">Transport</keyword>
<keyword evidence="8 11" id="KW-0472">Membrane</keyword>
<dbReference type="Proteomes" id="UP000588586">
    <property type="component" value="Unassembled WGS sequence"/>
</dbReference>
<feature type="transmembrane region" description="Helical" evidence="11">
    <location>
        <begin position="207"/>
        <end position="225"/>
    </location>
</feature>
<evidence type="ECO:0000259" key="12">
    <source>
        <dbReference type="Pfam" id="PF00999"/>
    </source>
</evidence>
<dbReference type="Pfam" id="PF00999">
    <property type="entry name" value="Na_H_Exchanger"/>
    <property type="match status" value="1"/>
</dbReference>
<dbReference type="GO" id="GO:0098719">
    <property type="term" value="P:sodium ion import across plasma membrane"/>
    <property type="evidence" value="ECO:0007669"/>
    <property type="project" value="TreeGrafter"/>
</dbReference>
<organism evidence="13 14">
    <name type="scientific">Knoellia koreensis</name>
    <dbReference type="NCBI Taxonomy" id="2730921"/>
    <lineage>
        <taxon>Bacteria</taxon>
        <taxon>Bacillati</taxon>
        <taxon>Actinomycetota</taxon>
        <taxon>Actinomycetes</taxon>
        <taxon>Micrococcales</taxon>
        <taxon>Intrasporangiaceae</taxon>
        <taxon>Knoellia</taxon>
    </lineage>
</organism>
<dbReference type="GO" id="GO:0015386">
    <property type="term" value="F:potassium:proton antiporter activity"/>
    <property type="evidence" value="ECO:0007669"/>
    <property type="project" value="TreeGrafter"/>
</dbReference>
<feature type="coiled-coil region" evidence="10">
    <location>
        <begin position="335"/>
        <end position="362"/>
    </location>
</feature>
<dbReference type="PANTHER" id="PTHR10110">
    <property type="entry name" value="SODIUM/HYDROGEN EXCHANGER"/>
    <property type="match status" value="1"/>
</dbReference>
<dbReference type="AlphaFoldDB" id="A0A849HDR7"/>
<dbReference type="RefSeq" id="WP_171242292.1">
    <property type="nucleotide sequence ID" value="NZ_JABEPQ010000001.1"/>
</dbReference>
<proteinExistence type="predicted"/>
<evidence type="ECO:0000256" key="3">
    <source>
        <dbReference type="ARBA" id="ARBA00022475"/>
    </source>
</evidence>
<comment type="caution">
    <text evidence="13">The sequence shown here is derived from an EMBL/GenBank/DDBJ whole genome shotgun (WGS) entry which is preliminary data.</text>
</comment>
<feature type="transmembrane region" description="Helical" evidence="11">
    <location>
        <begin position="263"/>
        <end position="281"/>
    </location>
</feature>
<keyword evidence="4 11" id="KW-0812">Transmembrane</keyword>
<dbReference type="InterPro" id="IPR018422">
    <property type="entry name" value="Cation/H_exchanger_CPA1"/>
</dbReference>
<gene>
    <name evidence="13" type="ORF">HJG52_04430</name>
</gene>
<dbReference type="GO" id="GO:0015385">
    <property type="term" value="F:sodium:proton antiporter activity"/>
    <property type="evidence" value="ECO:0007669"/>
    <property type="project" value="InterPro"/>
</dbReference>
<keyword evidence="6" id="KW-0915">Sodium</keyword>